<dbReference type="AlphaFoldDB" id="B3DWA2"/>
<organism evidence="1 2">
    <name type="scientific">Methylacidiphilum infernorum (isolate V4)</name>
    <name type="common">Methylokorus infernorum (strain V4)</name>
    <dbReference type="NCBI Taxonomy" id="481448"/>
    <lineage>
        <taxon>Bacteria</taxon>
        <taxon>Pseudomonadati</taxon>
        <taxon>Verrucomicrobiota</taxon>
        <taxon>Methylacidiphilae</taxon>
        <taxon>Methylacidiphilales</taxon>
        <taxon>Methylacidiphilaceae</taxon>
        <taxon>Methylacidiphilum (ex Ratnadevi et al. 2023)</taxon>
    </lineage>
</organism>
<sequence>MKNMKNLTIKRKYKPLRIPLCTRIAPAARLRLQQLRARYNLPVGEVIELLLLLHDKKINKNDLEKIEKGEKKFSAYHQE</sequence>
<gene>
    <name evidence="1" type="ordered locus">Minf_1551</name>
</gene>
<reference evidence="1 2" key="1">
    <citation type="journal article" date="2008" name="Biol. Direct">
        <title>Complete genome sequence of the extremely acidophilic methanotroph isolate V4, Methylacidiphilum infernorum, a representative of the bacterial phylum Verrucomicrobia.</title>
        <authorList>
            <person name="Hou S."/>
            <person name="Makarova K.S."/>
            <person name="Saw J.H."/>
            <person name="Senin P."/>
            <person name="Ly B.V."/>
            <person name="Zhou Z."/>
            <person name="Ren Y."/>
            <person name="Wang J."/>
            <person name="Galperin M.Y."/>
            <person name="Omelchenko M.V."/>
            <person name="Wolf Y.I."/>
            <person name="Yutin N."/>
            <person name="Koonin E.V."/>
            <person name="Stott M.B."/>
            <person name="Mountain B.W."/>
            <person name="Crowe M.A."/>
            <person name="Smirnova A.V."/>
            <person name="Dunfield P.F."/>
            <person name="Feng L."/>
            <person name="Wang L."/>
            <person name="Alam M."/>
        </authorList>
    </citation>
    <scope>NUCLEOTIDE SEQUENCE [LARGE SCALE GENOMIC DNA]</scope>
    <source>
        <strain evidence="2">Isolate V4</strain>
    </source>
</reference>
<evidence type="ECO:0000313" key="1">
    <source>
        <dbReference type="EMBL" id="ACD83605.1"/>
    </source>
</evidence>
<name>B3DWA2_METI4</name>
<dbReference type="HOGENOM" id="CLU_2602000_0_0_0"/>
<evidence type="ECO:0000313" key="2">
    <source>
        <dbReference type="Proteomes" id="UP000009149"/>
    </source>
</evidence>
<dbReference type="Proteomes" id="UP000009149">
    <property type="component" value="Chromosome"/>
</dbReference>
<dbReference type="STRING" id="481448.Minf_1551"/>
<dbReference type="KEGG" id="min:Minf_1551"/>
<dbReference type="EMBL" id="CP000975">
    <property type="protein sequence ID" value="ACD83605.1"/>
    <property type="molecule type" value="Genomic_DNA"/>
</dbReference>
<protein>
    <submittedName>
        <fullName evidence="1">Uncharacterized protein</fullName>
    </submittedName>
</protein>
<proteinExistence type="predicted"/>
<accession>B3DWA2</accession>